<feature type="transmembrane region" description="Helical" evidence="6">
    <location>
        <begin position="207"/>
        <end position="227"/>
    </location>
</feature>
<dbReference type="GO" id="GO:0051301">
    <property type="term" value="P:cell division"/>
    <property type="evidence" value="ECO:0007669"/>
    <property type="project" value="InterPro"/>
</dbReference>
<dbReference type="GO" id="GO:0032153">
    <property type="term" value="C:cell division site"/>
    <property type="evidence" value="ECO:0007669"/>
    <property type="project" value="TreeGrafter"/>
</dbReference>
<proteinExistence type="predicted"/>
<feature type="transmembrane region" description="Helical" evidence="6">
    <location>
        <begin position="368"/>
        <end position="389"/>
    </location>
</feature>
<evidence type="ECO:0000256" key="5">
    <source>
        <dbReference type="ARBA" id="ARBA00023136"/>
    </source>
</evidence>
<feature type="transmembrane region" description="Helical" evidence="6">
    <location>
        <begin position="12"/>
        <end position="37"/>
    </location>
</feature>
<dbReference type="Pfam" id="PF01098">
    <property type="entry name" value="FTSW_RODA_SPOVE"/>
    <property type="match status" value="1"/>
</dbReference>
<keyword evidence="2 6" id="KW-0812">Transmembrane</keyword>
<sequence length="411" mass="45909">MKRTVVFRNNTFQVDVGLLVILLILMFTSCFALYNAFNLISEGSGPTYLFRQILWYIIGFTVMFLLTSMSNEVIFKYVKKAYTILMYCLLYLLGSSILNRVTGHTLPFAPSINGAVSWLSIPLLGSFQPSEFMKIVLIVLVSKAIRDHQDAHPHPSGADDLQLLLKILRITLPSLILIFLQPDTGVCIIIVFTILVLLICSGIRKQYIVVLLSVIVAAVVLFFYLFLFHEDFIAQFISAYRLQRIEAWLNPDEYILGSSNQLYTALLSLGSAGLTGYGLQANVIAIPEAHTDFIFAAIGQCFGLIGTTAIVLLCMGLDLYLCMMAYRMKDRMDRFIVIGVVAMLFYQQIQNLGMIVGIFPITGITLPLISYGGSSILSYFISFAIIMNLSPESHKKAIRILADRPKKAKKA</sequence>
<comment type="subcellular location">
    <subcellularLocation>
        <location evidence="1">Membrane</location>
        <topology evidence="1">Multi-pass membrane protein</topology>
    </subcellularLocation>
</comment>
<dbReference type="InterPro" id="IPR001182">
    <property type="entry name" value="FtsW/RodA"/>
</dbReference>
<reference evidence="7 8" key="1">
    <citation type="submission" date="2020-08" db="EMBL/GenBank/DDBJ databases">
        <title>Genomic Encyclopedia of Type Strains, Phase IV (KMG-IV): sequencing the most valuable type-strain genomes for metagenomic binning, comparative biology and taxonomic classification.</title>
        <authorList>
            <person name="Goeker M."/>
        </authorList>
    </citation>
    <scope>NUCLEOTIDE SEQUENCE [LARGE SCALE GENOMIC DNA]</scope>
    <source>
        <strain evidence="7 8">DSM 25799</strain>
    </source>
</reference>
<evidence type="ECO:0000256" key="1">
    <source>
        <dbReference type="ARBA" id="ARBA00004141"/>
    </source>
</evidence>
<keyword evidence="5 6" id="KW-0472">Membrane</keyword>
<evidence type="ECO:0000256" key="3">
    <source>
        <dbReference type="ARBA" id="ARBA00022960"/>
    </source>
</evidence>
<keyword evidence="8" id="KW-1185">Reference proteome</keyword>
<comment type="caution">
    <text evidence="7">The sequence shown here is derived from an EMBL/GenBank/DDBJ whole genome shotgun (WGS) entry which is preliminary data.</text>
</comment>
<dbReference type="PROSITE" id="PS00428">
    <property type="entry name" value="FTSW_RODA_SPOVE"/>
    <property type="match status" value="1"/>
</dbReference>
<evidence type="ECO:0000256" key="2">
    <source>
        <dbReference type="ARBA" id="ARBA00022692"/>
    </source>
</evidence>
<dbReference type="GO" id="GO:0008360">
    <property type="term" value="P:regulation of cell shape"/>
    <property type="evidence" value="ECO:0007669"/>
    <property type="project" value="UniProtKB-KW"/>
</dbReference>
<feature type="transmembrane region" description="Helical" evidence="6">
    <location>
        <begin position="81"/>
        <end position="98"/>
    </location>
</feature>
<dbReference type="GO" id="GO:0005886">
    <property type="term" value="C:plasma membrane"/>
    <property type="evidence" value="ECO:0007669"/>
    <property type="project" value="TreeGrafter"/>
</dbReference>
<feature type="transmembrane region" description="Helical" evidence="6">
    <location>
        <begin position="49"/>
        <end position="69"/>
    </location>
</feature>
<accession>A0A7W8FW40</accession>
<dbReference type="InterPro" id="IPR018365">
    <property type="entry name" value="Cell_cycle_FtsW-rel_CS"/>
</dbReference>
<dbReference type="EMBL" id="JACHHK010000009">
    <property type="protein sequence ID" value="MBB5183833.1"/>
    <property type="molecule type" value="Genomic_DNA"/>
</dbReference>
<dbReference type="RefSeq" id="WP_183329129.1">
    <property type="nucleotide sequence ID" value="NZ_JACHHK010000009.1"/>
</dbReference>
<dbReference type="PROSITE" id="PS51257">
    <property type="entry name" value="PROKAR_LIPOPROTEIN"/>
    <property type="match status" value="1"/>
</dbReference>
<name>A0A7W8FW40_9FIRM</name>
<evidence type="ECO:0000256" key="4">
    <source>
        <dbReference type="ARBA" id="ARBA00022989"/>
    </source>
</evidence>
<gene>
    <name evidence="7" type="ORF">HNQ47_001880</name>
</gene>
<evidence type="ECO:0000313" key="7">
    <source>
        <dbReference type="EMBL" id="MBB5183833.1"/>
    </source>
</evidence>
<dbReference type="PANTHER" id="PTHR30474">
    <property type="entry name" value="CELL CYCLE PROTEIN"/>
    <property type="match status" value="1"/>
</dbReference>
<dbReference type="Proteomes" id="UP000539953">
    <property type="component" value="Unassembled WGS sequence"/>
</dbReference>
<dbReference type="PANTHER" id="PTHR30474:SF1">
    <property type="entry name" value="PEPTIDOGLYCAN GLYCOSYLTRANSFERASE MRDB"/>
    <property type="match status" value="1"/>
</dbReference>
<feature type="transmembrane region" description="Helical" evidence="6">
    <location>
        <begin position="335"/>
        <end position="362"/>
    </location>
</feature>
<protein>
    <submittedName>
        <fullName evidence="7">Rod shape determining protein RodA</fullName>
    </submittedName>
</protein>
<feature type="transmembrane region" description="Helical" evidence="6">
    <location>
        <begin position="293"/>
        <end position="323"/>
    </location>
</feature>
<dbReference type="GO" id="GO:0015648">
    <property type="term" value="F:lipid-linked peptidoglycan transporter activity"/>
    <property type="evidence" value="ECO:0007669"/>
    <property type="project" value="TreeGrafter"/>
</dbReference>
<keyword evidence="4 6" id="KW-1133">Transmembrane helix</keyword>
<keyword evidence="3" id="KW-0133">Cell shape</keyword>
<feature type="transmembrane region" description="Helical" evidence="6">
    <location>
        <begin position="175"/>
        <end position="200"/>
    </location>
</feature>
<evidence type="ECO:0000256" key="6">
    <source>
        <dbReference type="SAM" id="Phobius"/>
    </source>
</evidence>
<evidence type="ECO:0000313" key="8">
    <source>
        <dbReference type="Proteomes" id="UP000539953"/>
    </source>
</evidence>
<dbReference type="AlphaFoldDB" id="A0A7W8FW40"/>
<organism evidence="7 8">
    <name type="scientific">Catenisphaera adipataccumulans</name>
    <dbReference type="NCBI Taxonomy" id="700500"/>
    <lineage>
        <taxon>Bacteria</taxon>
        <taxon>Bacillati</taxon>
        <taxon>Bacillota</taxon>
        <taxon>Erysipelotrichia</taxon>
        <taxon>Erysipelotrichales</taxon>
        <taxon>Erysipelotrichaceae</taxon>
        <taxon>Catenisphaera</taxon>
    </lineage>
</organism>